<proteinExistence type="predicted"/>
<organism evidence="2 3">
    <name type="scientific">Helicocarpus griseus UAMH5409</name>
    <dbReference type="NCBI Taxonomy" id="1447875"/>
    <lineage>
        <taxon>Eukaryota</taxon>
        <taxon>Fungi</taxon>
        <taxon>Dikarya</taxon>
        <taxon>Ascomycota</taxon>
        <taxon>Pezizomycotina</taxon>
        <taxon>Eurotiomycetes</taxon>
        <taxon>Eurotiomycetidae</taxon>
        <taxon>Onygenales</taxon>
        <taxon>Ajellomycetaceae</taxon>
        <taxon>Helicocarpus</taxon>
    </lineage>
</organism>
<reference evidence="2 3" key="1">
    <citation type="submission" date="2017-10" db="EMBL/GenBank/DDBJ databases">
        <title>Comparative genomics in systemic dimorphic fungi from Ajellomycetaceae.</title>
        <authorList>
            <person name="Munoz J.F."/>
            <person name="Mcewen J.G."/>
            <person name="Clay O.K."/>
            <person name="Cuomo C.A."/>
        </authorList>
    </citation>
    <scope>NUCLEOTIDE SEQUENCE [LARGE SCALE GENOMIC DNA]</scope>
    <source>
        <strain evidence="2 3">UAMH5409</strain>
    </source>
</reference>
<gene>
    <name evidence="2" type="ORF">AJ79_08494</name>
</gene>
<dbReference type="PANTHER" id="PTHR31014:SF0">
    <property type="entry name" value="MITOCHONDRIAL TRANSLATION SYSTEM COMPONENT PET127-RELATED"/>
    <property type="match status" value="1"/>
</dbReference>
<dbReference type="Pfam" id="PF08634">
    <property type="entry name" value="Pet127"/>
    <property type="match status" value="1"/>
</dbReference>
<feature type="region of interest" description="Disordered" evidence="1">
    <location>
        <begin position="52"/>
        <end position="210"/>
    </location>
</feature>
<feature type="compositionally biased region" description="Basic residues" evidence="1">
    <location>
        <begin position="170"/>
        <end position="179"/>
    </location>
</feature>
<evidence type="ECO:0000313" key="3">
    <source>
        <dbReference type="Proteomes" id="UP000223968"/>
    </source>
</evidence>
<dbReference type="EMBL" id="PDNB01000201">
    <property type="protein sequence ID" value="PGG99557.1"/>
    <property type="molecule type" value="Genomic_DNA"/>
</dbReference>
<comment type="caution">
    <text evidence="2">The sequence shown here is derived from an EMBL/GenBank/DDBJ whole genome shotgun (WGS) entry which is preliminary data.</text>
</comment>
<protein>
    <recommendedName>
        <fullName evidence="4">Mitochondrial mRNA processing protein PET127</fullName>
    </recommendedName>
</protein>
<sequence>MLGRLLSSTSRPTRGYVCVSCLVNEVCSYSYGAPSFRCVSTAANSKSASAIAPAKPLSHQEAPKPASRSYGTTAARQTKPKPSKKTLKDSNPEPVKPATDKSAFDFVRRVQSGSSAPTDKSAFVRRVQSRSSAPSPVHPYAAHGLNHNDINNNTASRHPRRTPGLPPRTRPNKLLKRAPMKTPLPPFRPAVGVPKTKPQEEEGKRMHSGSLESTNLSLVPISVEGAEVPKLAYGLERALFNPGVYHLQDPRTRVYNFDPYLGSIMPVDEFDFSALNEYITSSRDEGLRNLAVQNSKKYIGSSSSMTAVLSHFHFLLSAWRRPNSAMLSKGFPEVATNFNKISRAPAAVFLRYQDGVYAIDADKEFDTANILMNLGRSMEKLLTMPTEEFERFRKSSSDKVDPNSVAPETYHYTTCGNFLMRAQLDAHDPRLPGTGMFDLKTRAVASIRMHSRQHDRGLGYQIKGRHGQFESFEREYFDMIRTAFLKYSLQVRIGRMDGIFVAYHNVQRIFGFQYVSLPELDLALHGTTDPTLGDTEFQFSVTLWDKILSRATEKFPNQSLRFHFETRETVQPSMYIFAEPVTDEEINEIQNRNKEEIEVFQKKLLYPESFKDSPSPKTADTKTETETTSPHTAEVPSAAEKPGSVNPPKKDLFAIILTVRSSVNGKIIAQPRDLTTTDKWELEYTMSSFKDSNRAWQIYKACQIRREKILKFSADEEVESAYQRQLATLAEKGRAWRMKEDKIERETGTIVLR</sequence>
<evidence type="ECO:0000256" key="1">
    <source>
        <dbReference type="SAM" id="MobiDB-lite"/>
    </source>
</evidence>
<dbReference type="GO" id="GO:0000964">
    <property type="term" value="P:mitochondrial RNA 5'-end processing"/>
    <property type="evidence" value="ECO:0007669"/>
    <property type="project" value="TreeGrafter"/>
</dbReference>
<dbReference type="InterPro" id="IPR013943">
    <property type="entry name" value="Pet127"/>
</dbReference>
<dbReference type="AlphaFoldDB" id="A0A2B7WSW7"/>
<feature type="region of interest" description="Disordered" evidence="1">
    <location>
        <begin position="608"/>
        <end position="646"/>
    </location>
</feature>
<accession>A0A2B7WSW7</accession>
<dbReference type="STRING" id="1447875.A0A2B7WSW7"/>
<feature type="compositionally biased region" description="Basic and acidic residues" evidence="1">
    <location>
        <begin position="98"/>
        <end position="108"/>
    </location>
</feature>
<dbReference type="PANTHER" id="PTHR31014">
    <property type="entry name" value="MITOCHONDRIAL TRANSLATION SYSTEM COMPONENT PET127-RELATED"/>
    <property type="match status" value="1"/>
</dbReference>
<evidence type="ECO:0000313" key="2">
    <source>
        <dbReference type="EMBL" id="PGG99557.1"/>
    </source>
</evidence>
<keyword evidence="3" id="KW-1185">Reference proteome</keyword>
<dbReference type="OrthoDB" id="10249045at2759"/>
<evidence type="ECO:0008006" key="4">
    <source>
        <dbReference type="Google" id="ProtNLM"/>
    </source>
</evidence>
<dbReference type="GO" id="GO:0005740">
    <property type="term" value="C:mitochondrial envelope"/>
    <property type="evidence" value="ECO:0007669"/>
    <property type="project" value="TreeGrafter"/>
</dbReference>
<name>A0A2B7WSW7_9EURO</name>
<dbReference type="Proteomes" id="UP000223968">
    <property type="component" value="Unassembled WGS sequence"/>
</dbReference>